<dbReference type="AlphaFoldDB" id="A0AAU9V4Q2"/>
<reference evidence="2" key="1">
    <citation type="submission" date="2022-03" db="EMBL/GenBank/DDBJ databases">
        <authorList>
            <person name="Tunstrom K."/>
        </authorList>
    </citation>
    <scope>NUCLEOTIDE SEQUENCE</scope>
</reference>
<name>A0AAU9V4Q2_EUPED</name>
<accession>A0AAU9V4Q2</accession>
<sequence>MLLNTQPYGEDFIVKKLECVLHVAKRVFKRASEAKKILTQARKATKKDEKKTPVKKVQQKQLSRRKEKPS</sequence>
<dbReference type="EMBL" id="CAKOGL010000027">
    <property type="protein sequence ID" value="CAH2105037.1"/>
    <property type="molecule type" value="Genomic_DNA"/>
</dbReference>
<organism evidence="2 3">
    <name type="scientific">Euphydryas editha</name>
    <name type="common">Edith's checkerspot</name>
    <dbReference type="NCBI Taxonomy" id="104508"/>
    <lineage>
        <taxon>Eukaryota</taxon>
        <taxon>Metazoa</taxon>
        <taxon>Ecdysozoa</taxon>
        <taxon>Arthropoda</taxon>
        <taxon>Hexapoda</taxon>
        <taxon>Insecta</taxon>
        <taxon>Pterygota</taxon>
        <taxon>Neoptera</taxon>
        <taxon>Endopterygota</taxon>
        <taxon>Lepidoptera</taxon>
        <taxon>Glossata</taxon>
        <taxon>Ditrysia</taxon>
        <taxon>Papilionoidea</taxon>
        <taxon>Nymphalidae</taxon>
        <taxon>Nymphalinae</taxon>
        <taxon>Euphydryas</taxon>
    </lineage>
</organism>
<feature type="compositionally biased region" description="Basic residues" evidence="1">
    <location>
        <begin position="53"/>
        <end position="70"/>
    </location>
</feature>
<proteinExistence type="predicted"/>
<gene>
    <name evidence="2" type="ORF">EEDITHA_LOCUS19350</name>
</gene>
<comment type="caution">
    <text evidence="2">The sequence shown here is derived from an EMBL/GenBank/DDBJ whole genome shotgun (WGS) entry which is preliminary data.</text>
</comment>
<keyword evidence="3" id="KW-1185">Reference proteome</keyword>
<dbReference type="Proteomes" id="UP001153954">
    <property type="component" value="Unassembled WGS sequence"/>
</dbReference>
<evidence type="ECO:0000313" key="2">
    <source>
        <dbReference type="EMBL" id="CAH2105037.1"/>
    </source>
</evidence>
<feature type="region of interest" description="Disordered" evidence="1">
    <location>
        <begin position="40"/>
        <end position="70"/>
    </location>
</feature>
<protein>
    <submittedName>
        <fullName evidence="2">Uncharacterized protein</fullName>
    </submittedName>
</protein>
<evidence type="ECO:0000313" key="3">
    <source>
        <dbReference type="Proteomes" id="UP001153954"/>
    </source>
</evidence>
<evidence type="ECO:0000256" key="1">
    <source>
        <dbReference type="SAM" id="MobiDB-lite"/>
    </source>
</evidence>